<dbReference type="Proteomes" id="UP000199515">
    <property type="component" value="Unassembled WGS sequence"/>
</dbReference>
<dbReference type="RefSeq" id="WP_091297315.1">
    <property type="nucleotide sequence ID" value="NZ_FNON01000010.1"/>
</dbReference>
<dbReference type="PROSITE" id="PS00713">
    <property type="entry name" value="NA_DICARBOXYL_SYMP_1"/>
    <property type="match status" value="1"/>
</dbReference>
<organism evidence="9 10">
    <name type="scientific">Amycolatopsis xylanica</name>
    <dbReference type="NCBI Taxonomy" id="589385"/>
    <lineage>
        <taxon>Bacteria</taxon>
        <taxon>Bacillati</taxon>
        <taxon>Actinomycetota</taxon>
        <taxon>Actinomycetes</taxon>
        <taxon>Pseudonocardiales</taxon>
        <taxon>Pseudonocardiaceae</taxon>
        <taxon>Amycolatopsis</taxon>
    </lineage>
</organism>
<dbReference type="InterPro" id="IPR036458">
    <property type="entry name" value="Na:dicarbo_symporter_sf"/>
</dbReference>
<evidence type="ECO:0000313" key="9">
    <source>
        <dbReference type="EMBL" id="SDZ19345.1"/>
    </source>
</evidence>
<gene>
    <name evidence="9" type="ORF">SAMN05421504_110207</name>
</gene>
<evidence type="ECO:0000256" key="5">
    <source>
        <dbReference type="ARBA" id="ARBA00022847"/>
    </source>
</evidence>
<dbReference type="GO" id="GO:0070778">
    <property type="term" value="P:L-aspartate transmembrane transport"/>
    <property type="evidence" value="ECO:0007669"/>
    <property type="project" value="TreeGrafter"/>
</dbReference>
<evidence type="ECO:0000256" key="2">
    <source>
        <dbReference type="ARBA" id="ARBA00022448"/>
    </source>
</evidence>
<dbReference type="GO" id="GO:0015138">
    <property type="term" value="F:fumarate transmembrane transporter activity"/>
    <property type="evidence" value="ECO:0007669"/>
    <property type="project" value="TreeGrafter"/>
</dbReference>
<sequence length="427" mass="44766">MSFRWTRSLFAQLLVAVVAGVLVGHFWPEVAGHLKPIGDGFIRLIKMIIAPLVFCVVVTGIAAVGDIKAVGRIGFKAILYFEIVTTFALLFGLLVANVFQPGAGLDIDPATLDPKGVAAQTKGGQLPSIGDFLLHTIPDSVVNAFATNSLLQVLFFAVLFGVALAAIGKEKAPLVLGFVEQLQQVIFKVMGWVMRVAPLGAFGAMAFIIGQYGLGTLGTYAKLIAACYGAAVLFALILAVIARVYAGVPIWRFIRFAREEFLLALGTASTESVLPRIMAKLTEAGCSRAATGLVVPTGYSFNLDGATIYLSICTVFLAQAFGVDMSLGQQLVAIGILMLTSKGMAGVPGSSFLALSATAAAIGAFPVAGVALLLGADRLMDSMRVFVNLLGNCVATFVVAKSEKQLDQDRMRAVLGIAEAAPSTSRA</sequence>
<keyword evidence="4 8" id="KW-0812">Transmembrane</keyword>
<feature type="transmembrane region" description="Helical" evidence="8">
    <location>
        <begin position="77"/>
        <end position="99"/>
    </location>
</feature>
<dbReference type="PANTHER" id="PTHR42865:SF1">
    <property type="entry name" value="AEROBIC C4-DICARBOXYLATE TRANSPORT PROTEIN"/>
    <property type="match status" value="1"/>
</dbReference>
<evidence type="ECO:0000256" key="8">
    <source>
        <dbReference type="SAM" id="Phobius"/>
    </source>
</evidence>
<keyword evidence="3" id="KW-1003">Cell membrane</keyword>
<dbReference type="FunFam" id="1.10.3860.10:FF:000001">
    <property type="entry name" value="C4-dicarboxylate transport protein"/>
    <property type="match status" value="1"/>
</dbReference>
<evidence type="ECO:0000256" key="3">
    <source>
        <dbReference type="ARBA" id="ARBA00022475"/>
    </source>
</evidence>
<dbReference type="GO" id="GO:0015366">
    <property type="term" value="F:malate:proton symporter activity"/>
    <property type="evidence" value="ECO:0007669"/>
    <property type="project" value="TreeGrafter"/>
</dbReference>
<keyword evidence="2" id="KW-0813">Transport</keyword>
<feature type="transmembrane region" description="Helical" evidence="8">
    <location>
        <begin position="149"/>
        <end position="168"/>
    </location>
</feature>
<feature type="transmembrane region" description="Helical" evidence="8">
    <location>
        <begin position="189"/>
        <end position="214"/>
    </location>
</feature>
<dbReference type="GO" id="GO:0005886">
    <property type="term" value="C:plasma membrane"/>
    <property type="evidence" value="ECO:0007669"/>
    <property type="project" value="UniProtKB-SubCell"/>
</dbReference>
<keyword evidence="7 8" id="KW-0472">Membrane</keyword>
<keyword evidence="6 8" id="KW-1133">Transmembrane helix</keyword>
<proteinExistence type="predicted"/>
<dbReference type="EMBL" id="FNON01000010">
    <property type="protein sequence ID" value="SDZ19345.1"/>
    <property type="molecule type" value="Genomic_DNA"/>
</dbReference>
<evidence type="ECO:0000256" key="4">
    <source>
        <dbReference type="ARBA" id="ARBA00022692"/>
    </source>
</evidence>
<evidence type="ECO:0000256" key="7">
    <source>
        <dbReference type="ARBA" id="ARBA00023136"/>
    </source>
</evidence>
<dbReference type="STRING" id="589385.SAMN05421504_110207"/>
<reference evidence="9 10" key="1">
    <citation type="submission" date="2016-10" db="EMBL/GenBank/DDBJ databases">
        <authorList>
            <person name="de Groot N.N."/>
        </authorList>
    </citation>
    <scope>NUCLEOTIDE SEQUENCE [LARGE SCALE GENOMIC DNA]</scope>
    <source>
        <strain evidence="9 10">CPCC 202699</strain>
    </source>
</reference>
<protein>
    <submittedName>
        <fullName evidence="9">Aerobic C4-dicarboxylate transport protein</fullName>
    </submittedName>
</protein>
<dbReference type="Gene3D" id="1.10.3860.10">
    <property type="entry name" value="Sodium:dicarboxylate symporter"/>
    <property type="match status" value="1"/>
</dbReference>
<evidence type="ECO:0000313" key="10">
    <source>
        <dbReference type="Proteomes" id="UP000199515"/>
    </source>
</evidence>
<dbReference type="GO" id="GO:0015141">
    <property type="term" value="F:succinate transmembrane transporter activity"/>
    <property type="evidence" value="ECO:0007669"/>
    <property type="project" value="TreeGrafter"/>
</dbReference>
<feature type="transmembrane region" description="Helical" evidence="8">
    <location>
        <begin position="220"/>
        <end position="246"/>
    </location>
</feature>
<keyword evidence="5" id="KW-0769">Symport</keyword>
<comment type="subcellular location">
    <subcellularLocation>
        <location evidence="1">Cell membrane</location>
        <topology evidence="1">Multi-pass membrane protein</topology>
    </subcellularLocation>
</comment>
<accession>A0A1H3R208</accession>
<dbReference type="PROSITE" id="PS00714">
    <property type="entry name" value="NA_DICARBOXYL_SYMP_2"/>
    <property type="match status" value="1"/>
</dbReference>
<dbReference type="SUPFAM" id="SSF118215">
    <property type="entry name" value="Proton glutamate symport protein"/>
    <property type="match status" value="1"/>
</dbReference>
<dbReference type="InterPro" id="IPR018107">
    <property type="entry name" value="Na-dicarboxylate_symporter_CS"/>
</dbReference>
<feature type="transmembrane region" description="Helical" evidence="8">
    <location>
        <begin position="352"/>
        <end position="376"/>
    </location>
</feature>
<dbReference type="OrthoDB" id="9766690at2"/>
<keyword evidence="10" id="KW-1185">Reference proteome</keyword>
<feature type="transmembrane region" description="Helical" evidence="8">
    <location>
        <begin position="40"/>
        <end position="65"/>
    </location>
</feature>
<evidence type="ECO:0000256" key="6">
    <source>
        <dbReference type="ARBA" id="ARBA00022989"/>
    </source>
</evidence>
<dbReference type="PANTHER" id="PTHR42865">
    <property type="entry name" value="PROTON/GLUTAMATE-ASPARTATE SYMPORTER"/>
    <property type="match status" value="1"/>
</dbReference>
<dbReference type="AlphaFoldDB" id="A0A1H3R208"/>
<evidence type="ECO:0000256" key="1">
    <source>
        <dbReference type="ARBA" id="ARBA00004651"/>
    </source>
</evidence>
<dbReference type="InterPro" id="IPR001991">
    <property type="entry name" value="Na-dicarboxylate_symporter"/>
</dbReference>
<dbReference type="NCBIfam" id="NF002461">
    <property type="entry name" value="PRK01663.1"/>
    <property type="match status" value="1"/>
</dbReference>
<dbReference type="PRINTS" id="PR00173">
    <property type="entry name" value="EDTRNSPORT"/>
</dbReference>
<name>A0A1H3R208_9PSEU</name>
<dbReference type="Pfam" id="PF00375">
    <property type="entry name" value="SDF"/>
    <property type="match status" value="1"/>
</dbReference>